<organism evidence="7 8">
    <name type="scientific">Acanthopleuribacter pedis</name>
    <dbReference type="NCBI Taxonomy" id="442870"/>
    <lineage>
        <taxon>Bacteria</taxon>
        <taxon>Pseudomonadati</taxon>
        <taxon>Acidobacteriota</taxon>
        <taxon>Holophagae</taxon>
        <taxon>Acanthopleuribacterales</taxon>
        <taxon>Acanthopleuribacteraceae</taxon>
        <taxon>Acanthopleuribacter</taxon>
    </lineage>
</organism>
<protein>
    <submittedName>
        <fullName evidence="7">Serine/threonine protein kinase</fullName>
    </submittedName>
</protein>
<dbReference type="Proteomes" id="UP000664417">
    <property type="component" value="Unassembled WGS sequence"/>
</dbReference>
<dbReference type="InterPro" id="IPR008271">
    <property type="entry name" value="Ser/Thr_kinase_AS"/>
</dbReference>
<evidence type="ECO:0000259" key="6">
    <source>
        <dbReference type="PROSITE" id="PS50011"/>
    </source>
</evidence>
<dbReference type="GO" id="GO:0005524">
    <property type="term" value="F:ATP binding"/>
    <property type="evidence" value="ECO:0007669"/>
    <property type="project" value="UniProtKB-UniRule"/>
</dbReference>
<dbReference type="CDD" id="cd14014">
    <property type="entry name" value="STKc_PknB_like"/>
    <property type="match status" value="1"/>
</dbReference>
<keyword evidence="4 5" id="KW-0067">ATP-binding</keyword>
<dbReference type="RefSeq" id="WP_207861560.1">
    <property type="nucleotide sequence ID" value="NZ_JAFREP010000025.1"/>
</dbReference>
<gene>
    <name evidence="7" type="ORF">J3U88_24120</name>
</gene>
<dbReference type="Pfam" id="PF00069">
    <property type="entry name" value="Pkinase"/>
    <property type="match status" value="1"/>
</dbReference>
<sequence length="354" mass="38979">MTPQALHNTNLRQSSVVDNGTAARASLLGNIGPYQLLEKVGQGGMGLVYKAVRRDADHHYVAVKVMRGMVPNQLMFGRFQQEAEAMARLRHPNIASFIEVGYDAEWRPYLVMEYVDGCPLLTYARQRQLTLAARLRLFQQVCDAMAAAHAQGIVHRDLKPDNILVADTGLGPRVKIIDFGVAKVNDLRDGHPLTQAGAVVGTLSHMSPEQAGFQEGPIDARSDVYTLGLVLYELLVGVLPFDRAGLIRKPLFRQMRCLFEKTHPAPIARLRALEPELVQEIAEARQTTPKLLMKALAGPIAEVIGQALTIDLENRTRDVGALGEAASRAFEQRQTSKRLSLAGFRQWVGLGMSS</sequence>
<evidence type="ECO:0000256" key="5">
    <source>
        <dbReference type="PROSITE-ProRule" id="PRU10141"/>
    </source>
</evidence>
<dbReference type="GO" id="GO:0004674">
    <property type="term" value="F:protein serine/threonine kinase activity"/>
    <property type="evidence" value="ECO:0007669"/>
    <property type="project" value="UniProtKB-KW"/>
</dbReference>
<evidence type="ECO:0000256" key="4">
    <source>
        <dbReference type="ARBA" id="ARBA00022840"/>
    </source>
</evidence>
<comment type="caution">
    <text evidence="7">The sequence shown here is derived from an EMBL/GenBank/DDBJ whole genome shotgun (WGS) entry which is preliminary data.</text>
</comment>
<dbReference type="PROSITE" id="PS00108">
    <property type="entry name" value="PROTEIN_KINASE_ST"/>
    <property type="match status" value="1"/>
</dbReference>
<evidence type="ECO:0000256" key="1">
    <source>
        <dbReference type="ARBA" id="ARBA00022679"/>
    </source>
</evidence>
<proteinExistence type="predicted"/>
<dbReference type="PROSITE" id="PS00107">
    <property type="entry name" value="PROTEIN_KINASE_ATP"/>
    <property type="match status" value="1"/>
</dbReference>
<dbReference type="InterPro" id="IPR011009">
    <property type="entry name" value="Kinase-like_dom_sf"/>
</dbReference>
<evidence type="ECO:0000256" key="3">
    <source>
        <dbReference type="ARBA" id="ARBA00022777"/>
    </source>
</evidence>
<dbReference type="SMART" id="SM00220">
    <property type="entry name" value="S_TKc"/>
    <property type="match status" value="1"/>
</dbReference>
<accession>A0A8J7QA42</accession>
<evidence type="ECO:0000256" key="2">
    <source>
        <dbReference type="ARBA" id="ARBA00022741"/>
    </source>
</evidence>
<feature type="domain" description="Protein kinase" evidence="6">
    <location>
        <begin position="34"/>
        <end position="330"/>
    </location>
</feature>
<dbReference type="InterPro" id="IPR017441">
    <property type="entry name" value="Protein_kinase_ATP_BS"/>
</dbReference>
<dbReference type="InterPro" id="IPR000719">
    <property type="entry name" value="Prot_kinase_dom"/>
</dbReference>
<dbReference type="EMBL" id="JAFREP010000025">
    <property type="protein sequence ID" value="MBO1321586.1"/>
    <property type="molecule type" value="Genomic_DNA"/>
</dbReference>
<dbReference type="SUPFAM" id="SSF56112">
    <property type="entry name" value="Protein kinase-like (PK-like)"/>
    <property type="match status" value="1"/>
</dbReference>
<dbReference type="PANTHER" id="PTHR43289">
    <property type="entry name" value="MITOGEN-ACTIVATED PROTEIN KINASE KINASE KINASE 20-RELATED"/>
    <property type="match status" value="1"/>
</dbReference>
<dbReference type="PANTHER" id="PTHR43289:SF6">
    <property type="entry name" value="SERINE_THREONINE-PROTEIN KINASE NEKL-3"/>
    <property type="match status" value="1"/>
</dbReference>
<dbReference type="AlphaFoldDB" id="A0A8J7QA42"/>
<keyword evidence="7" id="KW-0723">Serine/threonine-protein kinase</keyword>
<keyword evidence="8" id="KW-1185">Reference proteome</keyword>
<keyword evidence="1" id="KW-0808">Transferase</keyword>
<name>A0A8J7QA42_9BACT</name>
<feature type="binding site" evidence="5">
    <location>
        <position position="64"/>
    </location>
    <ligand>
        <name>ATP</name>
        <dbReference type="ChEBI" id="CHEBI:30616"/>
    </ligand>
</feature>
<dbReference type="Gene3D" id="1.10.510.10">
    <property type="entry name" value="Transferase(Phosphotransferase) domain 1"/>
    <property type="match status" value="1"/>
</dbReference>
<reference evidence="7" key="1">
    <citation type="submission" date="2021-03" db="EMBL/GenBank/DDBJ databases">
        <authorList>
            <person name="Wang G."/>
        </authorList>
    </citation>
    <scope>NUCLEOTIDE SEQUENCE</scope>
    <source>
        <strain evidence="7">KCTC 12899</strain>
    </source>
</reference>
<keyword evidence="3 7" id="KW-0418">Kinase</keyword>
<evidence type="ECO:0000313" key="8">
    <source>
        <dbReference type="Proteomes" id="UP000664417"/>
    </source>
</evidence>
<dbReference type="PROSITE" id="PS50011">
    <property type="entry name" value="PROTEIN_KINASE_DOM"/>
    <property type="match status" value="1"/>
</dbReference>
<keyword evidence="2 5" id="KW-0547">Nucleotide-binding</keyword>
<evidence type="ECO:0000313" key="7">
    <source>
        <dbReference type="EMBL" id="MBO1321586.1"/>
    </source>
</evidence>